<comment type="caution">
    <text evidence="4">The sequence shown here is derived from an EMBL/GenBank/DDBJ whole genome shotgun (WGS) entry which is preliminary data.</text>
</comment>
<dbReference type="RefSeq" id="WP_123087181.1">
    <property type="nucleotide sequence ID" value="NZ_RIBS01000002.1"/>
</dbReference>
<dbReference type="InterPro" id="IPR050491">
    <property type="entry name" value="AmpC-like"/>
</dbReference>
<dbReference type="AlphaFoldDB" id="A0A3M8SVM8"/>
<feature type="region of interest" description="Disordered" evidence="1">
    <location>
        <begin position="391"/>
        <end position="413"/>
    </location>
</feature>
<dbReference type="InterPro" id="IPR012338">
    <property type="entry name" value="Beta-lactam/transpept-like"/>
</dbReference>
<dbReference type="EMBL" id="RIBS01000002">
    <property type="protein sequence ID" value="RNF85398.1"/>
    <property type="molecule type" value="Genomic_DNA"/>
</dbReference>
<organism evidence="4 5">
    <name type="scientific">Montanilutibacter psychrotolerans</name>
    <dbReference type="NCBI Taxonomy" id="1327343"/>
    <lineage>
        <taxon>Bacteria</taxon>
        <taxon>Pseudomonadati</taxon>
        <taxon>Pseudomonadota</taxon>
        <taxon>Gammaproteobacteria</taxon>
        <taxon>Lysobacterales</taxon>
        <taxon>Lysobacteraceae</taxon>
        <taxon>Montanilutibacter</taxon>
    </lineage>
</organism>
<dbReference type="SUPFAM" id="SSF56601">
    <property type="entry name" value="beta-lactamase/transpeptidase-like"/>
    <property type="match status" value="1"/>
</dbReference>
<dbReference type="OrthoDB" id="119951at2"/>
<keyword evidence="5" id="KW-1185">Reference proteome</keyword>
<evidence type="ECO:0000256" key="2">
    <source>
        <dbReference type="SAM" id="SignalP"/>
    </source>
</evidence>
<dbReference type="PANTHER" id="PTHR46825:SF15">
    <property type="entry name" value="BETA-LACTAMASE-RELATED DOMAIN-CONTAINING PROTEIN"/>
    <property type="match status" value="1"/>
</dbReference>
<proteinExistence type="predicted"/>
<accession>A0A3M8SVM8</accession>
<dbReference type="Proteomes" id="UP000267049">
    <property type="component" value="Unassembled WGS sequence"/>
</dbReference>
<dbReference type="Gene3D" id="3.40.710.10">
    <property type="entry name" value="DD-peptidase/beta-lactamase superfamily"/>
    <property type="match status" value="1"/>
</dbReference>
<dbReference type="Pfam" id="PF00144">
    <property type="entry name" value="Beta-lactamase"/>
    <property type="match status" value="1"/>
</dbReference>
<name>A0A3M8SVM8_9GAMM</name>
<evidence type="ECO:0000256" key="1">
    <source>
        <dbReference type="SAM" id="MobiDB-lite"/>
    </source>
</evidence>
<dbReference type="PANTHER" id="PTHR46825">
    <property type="entry name" value="D-ALANYL-D-ALANINE-CARBOXYPEPTIDASE/ENDOPEPTIDASE AMPH"/>
    <property type="match status" value="1"/>
</dbReference>
<dbReference type="InterPro" id="IPR001466">
    <property type="entry name" value="Beta-lactam-related"/>
</dbReference>
<keyword evidence="2" id="KW-0732">Signal</keyword>
<gene>
    <name evidence="4" type="ORF">EER27_06480</name>
</gene>
<feature type="signal peptide" evidence="2">
    <location>
        <begin position="1"/>
        <end position="21"/>
    </location>
</feature>
<feature type="chain" id="PRO_5018180075" evidence="2">
    <location>
        <begin position="22"/>
        <end position="526"/>
    </location>
</feature>
<evidence type="ECO:0000259" key="3">
    <source>
        <dbReference type="Pfam" id="PF00144"/>
    </source>
</evidence>
<evidence type="ECO:0000313" key="5">
    <source>
        <dbReference type="Proteomes" id="UP000267049"/>
    </source>
</evidence>
<feature type="domain" description="Beta-lactamase-related" evidence="3">
    <location>
        <begin position="29"/>
        <end position="364"/>
    </location>
</feature>
<evidence type="ECO:0000313" key="4">
    <source>
        <dbReference type="EMBL" id="RNF85398.1"/>
    </source>
</evidence>
<protein>
    <submittedName>
        <fullName evidence="4">Serine hydrolase</fullName>
    </submittedName>
</protein>
<dbReference type="GO" id="GO:0016787">
    <property type="term" value="F:hydrolase activity"/>
    <property type="evidence" value="ECO:0007669"/>
    <property type="project" value="UniProtKB-KW"/>
</dbReference>
<keyword evidence="4" id="KW-0378">Hydrolase</keyword>
<reference evidence="4 5" key="1">
    <citation type="submission" date="2018-11" db="EMBL/GenBank/DDBJ databases">
        <title>Lysobacter cryohumiis sp. nov., isolated from soil in the Tianshan Mountains, Xinjiang, China.</title>
        <authorList>
            <person name="Luo Y."/>
            <person name="Sheng H."/>
        </authorList>
    </citation>
    <scope>NUCLEOTIDE SEQUENCE [LARGE SCALE GENOMIC DNA]</scope>
    <source>
        <strain evidence="4 5">ZS60</strain>
    </source>
</reference>
<sequence>MGLQRVWIGLGLFLASALAIAADTDMSDVDAAIDETIARYGLPGLAVGIIENGQVVYRRTSGELVAGEGAPITTQTLFKIASNSKAMTTATLARLVDAGKLRWDDPVVRHLPHFRVSDPWVTREMQVRDLLIHNSGLRAGAGDLMLWPEPNHFTRADVIAGLAHLKPVHSFRSRYDYDNLMYIVAGEVAAAAGGVPYEDLVRREVFAPLGLTRCQVGAWSPGDIGDVAQPHTRRDGHNAVIRRDGATVAAATMDAAGGIRCSLDDMLAWMRAWLRPDAPSHPWLSPSQRNAVWSAQIPIPVSRRQRDWEGSRYTAYGYGWRLSDADGTFKVAHTGTLSGMYSSVTLLPQRGVGFVILINADAEDARSVLGQALLKRYTAPQSVHTVAHYAQRVESERSAPGASRAPDTSARRPLASDAIPTLAGVYRDAWFGDVSVCPEAGEMRFRAHKSPMLDGRLMRVGERLLVDWHDDSVDAEAWLEFTPGAHDGPATLAMAKVDPDADFSYDYEDLSLSRVRDCQSGAQPQK</sequence>